<protein>
    <submittedName>
        <fullName evidence="8">RagB/SusD family nutrient uptake outer membrane protein</fullName>
    </submittedName>
</protein>
<evidence type="ECO:0000256" key="2">
    <source>
        <dbReference type="ARBA" id="ARBA00006275"/>
    </source>
</evidence>
<evidence type="ECO:0000259" key="6">
    <source>
        <dbReference type="Pfam" id="PF07980"/>
    </source>
</evidence>
<dbReference type="Proteomes" id="UP001164653">
    <property type="component" value="Chromosome"/>
</dbReference>
<dbReference type="SUPFAM" id="SSF48452">
    <property type="entry name" value="TPR-like"/>
    <property type="match status" value="1"/>
</dbReference>
<reference evidence="8" key="1">
    <citation type="submission" date="2022-11" db="EMBL/GenBank/DDBJ databases">
        <title>Dyadobacter pollutisoli sp. nov., isolated from plastic dumped soil.</title>
        <authorList>
            <person name="Kim J.M."/>
            <person name="Kim K.R."/>
            <person name="Lee J.K."/>
            <person name="Hao L."/>
            <person name="Jeon C.O."/>
        </authorList>
    </citation>
    <scope>NUCLEOTIDE SEQUENCE</scope>
    <source>
        <strain evidence="8">U1</strain>
    </source>
</reference>
<keyword evidence="5" id="KW-0998">Cell outer membrane</keyword>
<dbReference type="RefSeq" id="WP_244820291.1">
    <property type="nucleotide sequence ID" value="NZ_CP112998.1"/>
</dbReference>
<feature type="domain" description="SusD-like N-terminal" evidence="7">
    <location>
        <begin position="70"/>
        <end position="215"/>
    </location>
</feature>
<evidence type="ECO:0000256" key="1">
    <source>
        <dbReference type="ARBA" id="ARBA00004442"/>
    </source>
</evidence>
<evidence type="ECO:0000256" key="4">
    <source>
        <dbReference type="ARBA" id="ARBA00023136"/>
    </source>
</evidence>
<feature type="domain" description="RagB/SusD" evidence="6">
    <location>
        <begin position="343"/>
        <end position="489"/>
    </location>
</feature>
<dbReference type="Pfam" id="PF14322">
    <property type="entry name" value="SusD-like_3"/>
    <property type="match status" value="1"/>
</dbReference>
<dbReference type="AlphaFoldDB" id="A0A9E8SP15"/>
<comment type="subcellular location">
    <subcellularLocation>
        <location evidence="1">Cell outer membrane</location>
    </subcellularLocation>
</comment>
<evidence type="ECO:0000259" key="7">
    <source>
        <dbReference type="Pfam" id="PF14322"/>
    </source>
</evidence>
<dbReference type="InterPro" id="IPR033985">
    <property type="entry name" value="SusD-like_N"/>
</dbReference>
<dbReference type="Pfam" id="PF07980">
    <property type="entry name" value="SusD_RagB"/>
    <property type="match status" value="1"/>
</dbReference>
<dbReference type="Gene3D" id="1.25.40.390">
    <property type="match status" value="1"/>
</dbReference>
<keyword evidence="3" id="KW-0732">Signal</keyword>
<accession>A0A9E8SP15</accession>
<dbReference type="CDD" id="cd08977">
    <property type="entry name" value="SusD"/>
    <property type="match status" value="1"/>
</dbReference>
<proteinExistence type="inferred from homology"/>
<keyword evidence="9" id="KW-1185">Reference proteome</keyword>
<dbReference type="InterPro" id="IPR011990">
    <property type="entry name" value="TPR-like_helical_dom_sf"/>
</dbReference>
<evidence type="ECO:0000256" key="5">
    <source>
        <dbReference type="ARBA" id="ARBA00023237"/>
    </source>
</evidence>
<evidence type="ECO:0000313" key="9">
    <source>
        <dbReference type="Proteomes" id="UP001164653"/>
    </source>
</evidence>
<dbReference type="InterPro" id="IPR012944">
    <property type="entry name" value="SusD_RagB_dom"/>
</dbReference>
<keyword evidence="4" id="KW-0472">Membrane</keyword>
<gene>
    <name evidence="8" type="ORF">ON006_13355</name>
</gene>
<organism evidence="8 9">
    <name type="scientific">Dyadobacter pollutisoli</name>
    <dbReference type="NCBI Taxonomy" id="2910158"/>
    <lineage>
        <taxon>Bacteria</taxon>
        <taxon>Pseudomonadati</taxon>
        <taxon>Bacteroidota</taxon>
        <taxon>Cytophagia</taxon>
        <taxon>Cytophagales</taxon>
        <taxon>Spirosomataceae</taxon>
        <taxon>Dyadobacter</taxon>
    </lineage>
</organism>
<dbReference type="EMBL" id="CP112998">
    <property type="protein sequence ID" value="WAC14924.1"/>
    <property type="molecule type" value="Genomic_DNA"/>
</dbReference>
<evidence type="ECO:0000313" key="8">
    <source>
        <dbReference type="EMBL" id="WAC14924.1"/>
    </source>
</evidence>
<dbReference type="PROSITE" id="PS51257">
    <property type="entry name" value="PROKAR_LIPOPROTEIN"/>
    <property type="match status" value="1"/>
</dbReference>
<name>A0A9E8SP15_9BACT</name>
<dbReference type="GO" id="GO:0009279">
    <property type="term" value="C:cell outer membrane"/>
    <property type="evidence" value="ECO:0007669"/>
    <property type="project" value="UniProtKB-SubCell"/>
</dbReference>
<evidence type="ECO:0000256" key="3">
    <source>
        <dbReference type="ARBA" id="ARBA00022729"/>
    </source>
</evidence>
<comment type="similarity">
    <text evidence="2">Belongs to the SusD family.</text>
</comment>
<dbReference type="KEGG" id="dpf:ON006_13355"/>
<sequence length="489" mass="53977">MKKITLYALLTVSFLTFSCRDLLDENPESLLASNNFYKTAADANSAVTAISGTLHGTTMYGFRYLVHTTALEDYSSGQGFYIPMSQYQISTSIISVTDGFWTGFYKTIDAANRVLKYVPPISMDETQKTQLLGEAYFLRALAYYNLVKLFGGVPIRTEPTENLNSLGGKRESIENVYALIIADLKLAEASLPLTQSIIGKPTSGAVKTMLADVYLTREMWAAARDKAEEVIGSQAYSLVNVKQPGDFEKVFGADVTTSTEEVFSIKFQRSVAGGSGLPQFYHLNNSQWASNGFGTFFGFPNYPLLRDWPEADLRKSFNLYTAGPNKQGVIVPNGATQPIRFGKFKDSAAPTGIAHGNDFPIYRYADVLLIYAEAASQAGAAPNQQALERLNMVHRRAYGYAPASPSPVDFTLDGLTKSSFRDLVLKERAYEFMVEGKRWYDLVRTGTAKQIIKEAKGLDISSTVFLMPIPKQEIDNNPDIAPTDQNPGY</sequence>